<dbReference type="Proteomes" id="UP000008963">
    <property type="component" value="Chromosome"/>
</dbReference>
<accession>E1WYY4</accession>
<proteinExistence type="predicted"/>
<dbReference type="InterPro" id="IPR023393">
    <property type="entry name" value="START-like_dom_sf"/>
</dbReference>
<name>E1WYY4_HALMS</name>
<evidence type="ECO:0000313" key="1">
    <source>
        <dbReference type="EMBL" id="CBW26081.1"/>
    </source>
</evidence>
<evidence type="ECO:0000313" key="2">
    <source>
        <dbReference type="Proteomes" id="UP000008963"/>
    </source>
</evidence>
<keyword evidence="2" id="KW-1185">Reference proteome</keyword>
<protein>
    <submittedName>
        <fullName evidence="1">Exported protein</fullName>
    </submittedName>
</protein>
<sequence length="229" mass="26187">MKIFLTLCLFINLTFAQDSIKNEDLPKVEAGKQVIYKENVNASPWPKLHIYQLIDATPLESLAIFLALDHQKNYLPNLLKSDPVKHMSPTQVYTKYELELPWPLSNSHYTHASDFKKVNDNEFEASWWMVTSESAESVNGSASFKQYKGKTLMGYHSFVKPKSFLAGLVKSSMIEDTLASIKSVQTETQRVKKEDQKLLKKYTDIITDSLNGKNAYQEIIQSLSSEQRK</sequence>
<dbReference type="KEGG" id="bmx:BMS_1204"/>
<dbReference type="STRING" id="862908.BMS_1204"/>
<dbReference type="Gene3D" id="3.30.530.20">
    <property type="match status" value="1"/>
</dbReference>
<gene>
    <name evidence="1" type="ordered locus">BMS_1204</name>
</gene>
<reference evidence="2" key="1">
    <citation type="journal article" date="2013" name="ISME J.">
        <title>A small predatory core genome in the divergent marine Bacteriovorax marinus SJ and the terrestrial Bdellovibrio bacteriovorus.</title>
        <authorList>
            <person name="Crossman L.C."/>
            <person name="Chen H."/>
            <person name="Cerdeno-Tarraga A.M."/>
            <person name="Brooks K."/>
            <person name="Quail M.A."/>
            <person name="Pineiro S.A."/>
            <person name="Hobley L."/>
            <person name="Sockett R.E."/>
            <person name="Bentley S.D."/>
            <person name="Parkhill J."/>
            <person name="Williams H.N."/>
            <person name="Stine O.C."/>
        </authorList>
    </citation>
    <scope>NUCLEOTIDE SEQUENCE [LARGE SCALE GENOMIC DNA]</scope>
    <source>
        <strain evidence="2">ATCC BAA-682 / DSM 15412 / SJ</strain>
    </source>
</reference>
<dbReference type="EMBL" id="FQ312005">
    <property type="protein sequence ID" value="CBW26081.1"/>
    <property type="molecule type" value="Genomic_DNA"/>
</dbReference>
<dbReference type="HOGENOM" id="CLU_1208410_0_0_7"/>
<dbReference type="AlphaFoldDB" id="E1WYY4"/>
<organism evidence="1 2">
    <name type="scientific">Halobacteriovorax marinus (strain ATCC BAA-682 / DSM 15412 / SJ)</name>
    <name type="common">Bacteriovorax marinus</name>
    <dbReference type="NCBI Taxonomy" id="862908"/>
    <lineage>
        <taxon>Bacteria</taxon>
        <taxon>Pseudomonadati</taxon>
        <taxon>Bdellovibrionota</taxon>
        <taxon>Bacteriovoracia</taxon>
        <taxon>Bacteriovoracales</taxon>
        <taxon>Halobacteriovoraceae</taxon>
        <taxon>Halobacteriovorax</taxon>
    </lineage>
</organism>
<dbReference type="RefSeq" id="WP_014243865.1">
    <property type="nucleotide sequence ID" value="NC_016620.1"/>
</dbReference>
<dbReference type="OrthoDB" id="5295138at2"/>
<dbReference type="PATRIC" id="fig|862908.3.peg.1146"/>
<dbReference type="SUPFAM" id="SSF55961">
    <property type="entry name" value="Bet v1-like"/>
    <property type="match status" value="1"/>
</dbReference>